<evidence type="ECO:0000313" key="2">
    <source>
        <dbReference type="Proteomes" id="UP000499080"/>
    </source>
</evidence>
<dbReference type="AlphaFoldDB" id="A0A4Y2M0G3"/>
<sequence length="116" mass="13126">MTLSISSTIEQLKKTLASQIGLHRPNSFAHLETFYTILPHWYCQCSLFRKLPPSPNGSLQLSFLLQKRNLITARCSSTVDDAITNAILPMTDERYRYVESRGLALRPVSSALQFPL</sequence>
<dbReference type="EMBL" id="BGPR01006629">
    <property type="protein sequence ID" value="GBN20518.1"/>
    <property type="molecule type" value="Genomic_DNA"/>
</dbReference>
<gene>
    <name evidence="1" type="ORF">AVEN_169959_1</name>
</gene>
<comment type="caution">
    <text evidence="1">The sequence shown here is derived from an EMBL/GenBank/DDBJ whole genome shotgun (WGS) entry which is preliminary data.</text>
</comment>
<dbReference type="Proteomes" id="UP000499080">
    <property type="component" value="Unassembled WGS sequence"/>
</dbReference>
<organism evidence="1 2">
    <name type="scientific">Araneus ventricosus</name>
    <name type="common">Orbweaver spider</name>
    <name type="synonym">Epeira ventricosa</name>
    <dbReference type="NCBI Taxonomy" id="182803"/>
    <lineage>
        <taxon>Eukaryota</taxon>
        <taxon>Metazoa</taxon>
        <taxon>Ecdysozoa</taxon>
        <taxon>Arthropoda</taxon>
        <taxon>Chelicerata</taxon>
        <taxon>Arachnida</taxon>
        <taxon>Araneae</taxon>
        <taxon>Araneomorphae</taxon>
        <taxon>Entelegynae</taxon>
        <taxon>Araneoidea</taxon>
        <taxon>Araneidae</taxon>
        <taxon>Araneus</taxon>
    </lineage>
</organism>
<reference evidence="1 2" key="1">
    <citation type="journal article" date="2019" name="Sci. Rep.">
        <title>Orb-weaving spider Araneus ventricosus genome elucidates the spidroin gene catalogue.</title>
        <authorList>
            <person name="Kono N."/>
            <person name="Nakamura H."/>
            <person name="Ohtoshi R."/>
            <person name="Moran D.A.P."/>
            <person name="Shinohara A."/>
            <person name="Yoshida Y."/>
            <person name="Fujiwara M."/>
            <person name="Mori M."/>
            <person name="Tomita M."/>
            <person name="Arakawa K."/>
        </authorList>
    </citation>
    <scope>NUCLEOTIDE SEQUENCE [LARGE SCALE GENOMIC DNA]</scope>
</reference>
<evidence type="ECO:0000313" key="1">
    <source>
        <dbReference type="EMBL" id="GBN20518.1"/>
    </source>
</evidence>
<keyword evidence="2" id="KW-1185">Reference proteome</keyword>
<name>A0A4Y2M0G3_ARAVE</name>
<protein>
    <submittedName>
        <fullName evidence="1">Uncharacterized protein</fullName>
    </submittedName>
</protein>
<proteinExistence type="predicted"/>
<accession>A0A4Y2M0G3</accession>